<gene>
    <name evidence="2" type="ORF">QQ008_29245</name>
</gene>
<organism evidence="2 3">
    <name type="scientific">Splendidivirga corallicola</name>
    <dbReference type="NCBI Taxonomy" id="3051826"/>
    <lineage>
        <taxon>Bacteria</taxon>
        <taxon>Pseudomonadati</taxon>
        <taxon>Bacteroidota</taxon>
        <taxon>Cytophagia</taxon>
        <taxon>Cytophagales</taxon>
        <taxon>Splendidivirgaceae</taxon>
        <taxon>Splendidivirga</taxon>
    </lineage>
</organism>
<keyword evidence="2" id="KW-0560">Oxidoreductase</keyword>
<name>A0ABT8KXK7_9BACT</name>
<evidence type="ECO:0000259" key="1">
    <source>
        <dbReference type="Pfam" id="PF03992"/>
    </source>
</evidence>
<dbReference type="Pfam" id="PF03992">
    <property type="entry name" value="ABM"/>
    <property type="match status" value="1"/>
</dbReference>
<comment type="caution">
    <text evidence="2">The sequence shown here is derived from an EMBL/GenBank/DDBJ whole genome shotgun (WGS) entry which is preliminary data.</text>
</comment>
<keyword evidence="2" id="KW-0503">Monooxygenase</keyword>
<proteinExistence type="predicted"/>
<dbReference type="InterPro" id="IPR007138">
    <property type="entry name" value="ABM_dom"/>
</dbReference>
<sequence length="98" mass="11657">MVRVVYRWHVAPENFEEFKKIWSATTNRIHESVIGALGSFLLRSFENETEVITIAKWESLESWKNFWGNENPKEMQAMRKLGKRISAEVFEEVEDHTR</sequence>
<accession>A0ABT8KXK7</accession>
<dbReference type="GO" id="GO:0004497">
    <property type="term" value="F:monooxygenase activity"/>
    <property type="evidence" value="ECO:0007669"/>
    <property type="project" value="UniProtKB-KW"/>
</dbReference>
<dbReference type="RefSeq" id="WP_346755527.1">
    <property type="nucleotide sequence ID" value="NZ_JAUJEA010000019.1"/>
</dbReference>
<dbReference type="InterPro" id="IPR011008">
    <property type="entry name" value="Dimeric_a/b-barrel"/>
</dbReference>
<dbReference type="EMBL" id="JAUJEA010000019">
    <property type="protein sequence ID" value="MDN5205505.1"/>
    <property type="molecule type" value="Genomic_DNA"/>
</dbReference>
<protein>
    <submittedName>
        <fullName evidence="2">Antibiotic biosynthesis monooxygenase</fullName>
    </submittedName>
</protein>
<evidence type="ECO:0000313" key="2">
    <source>
        <dbReference type="EMBL" id="MDN5205505.1"/>
    </source>
</evidence>
<dbReference type="SUPFAM" id="SSF54909">
    <property type="entry name" value="Dimeric alpha+beta barrel"/>
    <property type="match status" value="1"/>
</dbReference>
<dbReference type="Gene3D" id="3.30.70.100">
    <property type="match status" value="1"/>
</dbReference>
<keyword evidence="3" id="KW-1185">Reference proteome</keyword>
<dbReference type="Proteomes" id="UP001172082">
    <property type="component" value="Unassembled WGS sequence"/>
</dbReference>
<evidence type="ECO:0000313" key="3">
    <source>
        <dbReference type="Proteomes" id="UP001172082"/>
    </source>
</evidence>
<feature type="domain" description="ABM" evidence="1">
    <location>
        <begin position="1"/>
        <end position="76"/>
    </location>
</feature>
<reference evidence="2" key="1">
    <citation type="submission" date="2023-06" db="EMBL/GenBank/DDBJ databases">
        <title>Genomic of Parafulvivirga corallium.</title>
        <authorList>
            <person name="Wang G."/>
        </authorList>
    </citation>
    <scope>NUCLEOTIDE SEQUENCE</scope>
    <source>
        <strain evidence="2">BMA10</strain>
    </source>
</reference>